<organism evidence="2 3">
    <name type="scientific">Racocetra fulgida</name>
    <dbReference type="NCBI Taxonomy" id="60492"/>
    <lineage>
        <taxon>Eukaryota</taxon>
        <taxon>Fungi</taxon>
        <taxon>Fungi incertae sedis</taxon>
        <taxon>Mucoromycota</taxon>
        <taxon>Glomeromycotina</taxon>
        <taxon>Glomeromycetes</taxon>
        <taxon>Diversisporales</taxon>
        <taxon>Gigasporaceae</taxon>
        <taxon>Racocetra</taxon>
    </lineage>
</organism>
<gene>
    <name evidence="2" type="ORF">RFULGI_LOCUS10538</name>
</gene>
<protein>
    <submittedName>
        <fullName evidence="2">6035_t:CDS:1</fullName>
    </submittedName>
</protein>
<comment type="caution">
    <text evidence="2">The sequence shown here is derived from an EMBL/GenBank/DDBJ whole genome shotgun (WGS) entry which is preliminary data.</text>
</comment>
<feature type="compositionally biased region" description="Basic and acidic residues" evidence="1">
    <location>
        <begin position="62"/>
        <end position="85"/>
    </location>
</feature>
<accession>A0A9N9N679</accession>
<proteinExistence type="predicted"/>
<sequence>RLKTRCKNEAHLDQSAKCRECIKRNVVCTYPHSTKKRGRRPKKGYTNNKRIAITPPYNNEPSTHHFDDEHSTHPFNHEHSTHPFDNDPSTPSSDDKPTTSPSDNKLSTPSPNNELPRARIKLDSSLLKNEQS</sequence>
<feature type="non-terminal residue" evidence="2">
    <location>
        <position position="1"/>
    </location>
</feature>
<evidence type="ECO:0000313" key="3">
    <source>
        <dbReference type="Proteomes" id="UP000789396"/>
    </source>
</evidence>
<dbReference type="EMBL" id="CAJVPZ010021042">
    <property type="protein sequence ID" value="CAG8704249.1"/>
    <property type="molecule type" value="Genomic_DNA"/>
</dbReference>
<evidence type="ECO:0000313" key="2">
    <source>
        <dbReference type="EMBL" id="CAG8704249.1"/>
    </source>
</evidence>
<feature type="compositionally biased region" description="Low complexity" evidence="1">
    <location>
        <begin position="86"/>
        <end position="103"/>
    </location>
</feature>
<feature type="compositionally biased region" description="Basic residues" evidence="1">
    <location>
        <begin position="33"/>
        <end position="43"/>
    </location>
</feature>
<dbReference type="AlphaFoldDB" id="A0A9N9N679"/>
<feature type="compositionally biased region" description="Polar residues" evidence="1">
    <location>
        <begin position="104"/>
        <end position="113"/>
    </location>
</feature>
<evidence type="ECO:0000256" key="1">
    <source>
        <dbReference type="SAM" id="MobiDB-lite"/>
    </source>
</evidence>
<dbReference type="OrthoDB" id="10474590at2759"/>
<feature type="region of interest" description="Disordered" evidence="1">
    <location>
        <begin position="30"/>
        <end position="132"/>
    </location>
</feature>
<dbReference type="Proteomes" id="UP000789396">
    <property type="component" value="Unassembled WGS sequence"/>
</dbReference>
<keyword evidence="3" id="KW-1185">Reference proteome</keyword>
<name>A0A9N9N679_9GLOM</name>
<reference evidence="2" key="1">
    <citation type="submission" date="2021-06" db="EMBL/GenBank/DDBJ databases">
        <authorList>
            <person name="Kallberg Y."/>
            <person name="Tangrot J."/>
            <person name="Rosling A."/>
        </authorList>
    </citation>
    <scope>NUCLEOTIDE SEQUENCE</scope>
    <source>
        <strain evidence="2">IN212</strain>
    </source>
</reference>